<reference evidence="1" key="1">
    <citation type="submission" date="2020-04" db="EMBL/GenBank/DDBJ databases">
        <title>Deep metagenomics examines the oral microbiome during advanced dental caries in children, revealing novel taxa and co-occurrences with host molecules.</title>
        <authorList>
            <person name="Baker J.L."/>
            <person name="Morton J.T."/>
            <person name="Dinis M."/>
            <person name="Alvarez R."/>
            <person name="Tran N.C."/>
            <person name="Knight R."/>
            <person name="Edlund A."/>
        </authorList>
    </citation>
    <scope>NUCLEOTIDE SEQUENCE</scope>
    <source>
        <strain evidence="1">JCVI_32_bin.24</strain>
    </source>
</reference>
<dbReference type="AlphaFoldDB" id="A0A930BV44"/>
<dbReference type="EMBL" id="JABZMI010000187">
    <property type="protein sequence ID" value="MBF1165342.1"/>
    <property type="molecule type" value="Genomic_DNA"/>
</dbReference>
<evidence type="ECO:0000313" key="1">
    <source>
        <dbReference type="EMBL" id="MBF1165342.1"/>
    </source>
</evidence>
<proteinExistence type="predicted"/>
<organism evidence="1 2">
    <name type="scientific">Dechloromonas agitata</name>
    <dbReference type="NCBI Taxonomy" id="73030"/>
    <lineage>
        <taxon>Bacteria</taxon>
        <taxon>Pseudomonadati</taxon>
        <taxon>Pseudomonadota</taxon>
        <taxon>Betaproteobacteria</taxon>
        <taxon>Rhodocyclales</taxon>
        <taxon>Azonexaceae</taxon>
        <taxon>Dechloromonas</taxon>
    </lineage>
</organism>
<dbReference type="Proteomes" id="UP000718593">
    <property type="component" value="Unassembled WGS sequence"/>
</dbReference>
<protein>
    <submittedName>
        <fullName evidence="1">Uncharacterized protein</fullName>
    </submittedName>
</protein>
<accession>A0A930BV44</accession>
<name>A0A930BV44_9RHOO</name>
<comment type="caution">
    <text evidence="1">The sequence shown here is derived from an EMBL/GenBank/DDBJ whole genome shotgun (WGS) entry which is preliminary data.</text>
</comment>
<evidence type="ECO:0000313" key="2">
    <source>
        <dbReference type="Proteomes" id="UP000718593"/>
    </source>
</evidence>
<sequence>MKQRARRSLVLLALLGLAANGEWELRQADGSVLQYGLWRVEGKTLVWSVRQGERVIDDPTPVLAVERDMFSVRERDGATTVFRRLR</sequence>
<gene>
    <name evidence="1" type="ORF">HXL68_09890</name>
</gene>